<evidence type="ECO:0000313" key="2">
    <source>
        <dbReference type="EMBL" id="PPU95959.1"/>
    </source>
</evidence>
<dbReference type="OrthoDB" id="9807255at2"/>
<sequence>MLAKLDPLLPARVRQRAGALQAVTVSLGQDPALPDTQVLIGIASACRDRRLLGFGYRDYGGRGSQRLIEPLRLVNYGRRWYLLGWDRDRADWRTFRVERMQSPLQAGEAIALRLPPRDPAAMVRDAIQHSPLPQQFGLSVRLRGSMADLGPRIPSWCGTLEAEQDGHCRLTMLADTLPWLAAQLLTLGVPFAALQADAAVTAGLRSALADLLTQLPATPE</sequence>
<proteinExistence type="predicted"/>
<dbReference type="PANTHER" id="PTHR34580:SF3">
    <property type="entry name" value="PROTEIN PAFB"/>
    <property type="match status" value="1"/>
</dbReference>
<organism evidence="2 3">
    <name type="scientific">Xanthomonas hyacinthi</name>
    <dbReference type="NCBI Taxonomy" id="56455"/>
    <lineage>
        <taxon>Bacteria</taxon>
        <taxon>Pseudomonadati</taxon>
        <taxon>Pseudomonadota</taxon>
        <taxon>Gammaproteobacteria</taxon>
        <taxon>Lysobacterales</taxon>
        <taxon>Lysobacteraceae</taxon>
        <taxon>Xanthomonas</taxon>
    </lineage>
</organism>
<protein>
    <recommendedName>
        <fullName evidence="1">WYL domain-containing protein</fullName>
    </recommendedName>
</protein>
<comment type="caution">
    <text evidence="2">The sequence shown here is derived from an EMBL/GenBank/DDBJ whole genome shotgun (WGS) entry which is preliminary data.</text>
</comment>
<gene>
    <name evidence="2" type="ORF">XhyaCFBP1156_17000</name>
</gene>
<evidence type="ECO:0000259" key="1">
    <source>
        <dbReference type="Pfam" id="PF13280"/>
    </source>
</evidence>
<dbReference type="InterPro" id="IPR051534">
    <property type="entry name" value="CBASS_pafABC_assoc_protein"/>
</dbReference>
<accession>A0A2S7ES61</accession>
<dbReference type="Proteomes" id="UP000238261">
    <property type="component" value="Unassembled WGS sequence"/>
</dbReference>
<evidence type="ECO:0000313" key="3">
    <source>
        <dbReference type="Proteomes" id="UP000238261"/>
    </source>
</evidence>
<keyword evidence="3" id="KW-1185">Reference proteome</keyword>
<dbReference type="EMBL" id="MDEG01000020">
    <property type="protein sequence ID" value="PPU95959.1"/>
    <property type="molecule type" value="Genomic_DNA"/>
</dbReference>
<dbReference type="PANTHER" id="PTHR34580">
    <property type="match status" value="1"/>
</dbReference>
<dbReference type="AlphaFoldDB" id="A0A2S7ES61"/>
<feature type="domain" description="WYL" evidence="1">
    <location>
        <begin position="39"/>
        <end position="102"/>
    </location>
</feature>
<dbReference type="PROSITE" id="PS52050">
    <property type="entry name" value="WYL"/>
    <property type="match status" value="1"/>
</dbReference>
<name>A0A2S7ES61_9XANT</name>
<dbReference type="InterPro" id="IPR026881">
    <property type="entry name" value="WYL_dom"/>
</dbReference>
<reference evidence="3" key="1">
    <citation type="submission" date="2016-08" db="EMBL/GenBank/DDBJ databases">
        <authorList>
            <person name="Merda D."/>
            <person name="Briand M."/>
            <person name="Taghouti G."/>
            <person name="Carrere S."/>
            <person name="Gouzy J."/>
            <person name="Portier P."/>
            <person name="Jacques M.-A."/>
            <person name="Fischer-Le Saux M."/>
        </authorList>
    </citation>
    <scope>NUCLEOTIDE SEQUENCE [LARGE SCALE GENOMIC DNA]</scope>
    <source>
        <strain evidence="3">CFBP1156</strain>
    </source>
</reference>
<dbReference type="Pfam" id="PF13280">
    <property type="entry name" value="WYL"/>
    <property type="match status" value="1"/>
</dbReference>